<sequence>MTSSLKRRRDNSGCSSVPARAATSSAEDDDGAYADGYFNSYDDLSVHDLMLKDKPRVEGYIRAFEANKERLKDQSIEELLATLGRPPLPSLPVYCGVELMLLSLASSESSSASLAAGDMWPAIGSNKTGLVCVVRRYRPYRYTAGSS</sequence>
<organism evidence="2 3">
    <name type="scientific">Perkinsus olseni</name>
    <name type="common">Perkinsus atlanticus</name>
    <dbReference type="NCBI Taxonomy" id="32597"/>
    <lineage>
        <taxon>Eukaryota</taxon>
        <taxon>Sar</taxon>
        <taxon>Alveolata</taxon>
        <taxon>Perkinsozoa</taxon>
        <taxon>Perkinsea</taxon>
        <taxon>Perkinsida</taxon>
        <taxon>Perkinsidae</taxon>
        <taxon>Perkinsus</taxon>
    </lineage>
</organism>
<protein>
    <submittedName>
        <fullName evidence="2">Protein arginine n-methyltransferase</fullName>
    </submittedName>
</protein>
<dbReference type="OrthoDB" id="7848332at2759"/>
<comment type="caution">
    <text evidence="2">The sequence shown here is derived from an EMBL/GenBank/DDBJ whole genome shotgun (WGS) entry which is preliminary data.</text>
</comment>
<evidence type="ECO:0000313" key="3">
    <source>
        <dbReference type="Proteomes" id="UP000541610"/>
    </source>
</evidence>
<accession>A0A7J6N5P6</accession>
<keyword evidence="2" id="KW-0489">Methyltransferase</keyword>
<evidence type="ECO:0000256" key="1">
    <source>
        <dbReference type="SAM" id="MobiDB-lite"/>
    </source>
</evidence>
<dbReference type="InterPro" id="IPR029063">
    <property type="entry name" value="SAM-dependent_MTases_sf"/>
</dbReference>
<dbReference type="Gene3D" id="3.40.50.150">
    <property type="entry name" value="Vaccinia Virus protein VP39"/>
    <property type="match status" value="1"/>
</dbReference>
<gene>
    <name evidence="2" type="primary">PRMT6_3</name>
    <name evidence="2" type="ORF">FOZ60_015328</name>
</gene>
<dbReference type="EMBL" id="JABANP010000765">
    <property type="protein sequence ID" value="KAF4679223.1"/>
    <property type="molecule type" value="Genomic_DNA"/>
</dbReference>
<dbReference type="GO" id="GO:0008168">
    <property type="term" value="F:methyltransferase activity"/>
    <property type="evidence" value="ECO:0007669"/>
    <property type="project" value="UniProtKB-KW"/>
</dbReference>
<feature type="region of interest" description="Disordered" evidence="1">
    <location>
        <begin position="1"/>
        <end position="32"/>
    </location>
</feature>
<dbReference type="Proteomes" id="UP000541610">
    <property type="component" value="Unassembled WGS sequence"/>
</dbReference>
<proteinExistence type="predicted"/>
<keyword evidence="2" id="KW-0808">Transferase</keyword>
<dbReference type="AlphaFoldDB" id="A0A7J6N5P6"/>
<evidence type="ECO:0000313" key="2">
    <source>
        <dbReference type="EMBL" id="KAF4679223.1"/>
    </source>
</evidence>
<reference evidence="2 3" key="1">
    <citation type="submission" date="2020-04" db="EMBL/GenBank/DDBJ databases">
        <title>Perkinsus olseni comparative genomics.</title>
        <authorList>
            <person name="Bogema D.R."/>
        </authorList>
    </citation>
    <scope>NUCLEOTIDE SEQUENCE [LARGE SCALE GENOMIC DNA]</scope>
    <source>
        <strain evidence="2">00978-12</strain>
    </source>
</reference>
<dbReference type="GO" id="GO:0032259">
    <property type="term" value="P:methylation"/>
    <property type="evidence" value="ECO:0007669"/>
    <property type="project" value="UniProtKB-KW"/>
</dbReference>
<name>A0A7J6N5P6_PEROL</name>